<evidence type="ECO:0000259" key="2">
    <source>
        <dbReference type="Pfam" id="PF01826"/>
    </source>
</evidence>
<dbReference type="OrthoDB" id="6781148at2759"/>
<feature type="signal peptide" evidence="1">
    <location>
        <begin position="1"/>
        <end position="20"/>
    </location>
</feature>
<gene>
    <name evidence="3" type="ORF">DIABBA_LOCUS4192</name>
</gene>
<name>A0A9N9STM8_DIABA</name>
<dbReference type="CDD" id="cd19941">
    <property type="entry name" value="TIL"/>
    <property type="match status" value="1"/>
</dbReference>
<evidence type="ECO:0000256" key="1">
    <source>
        <dbReference type="SAM" id="SignalP"/>
    </source>
</evidence>
<sequence length="85" mass="9497">MKPTIVAAFCLIFMVNFAVSSYIKKNSCDDPNAHYGCESQCIATCNNRQFANCAPECINGCFCNQDYILSREQGKCVLVKDCFPH</sequence>
<dbReference type="Proteomes" id="UP001153709">
    <property type="component" value="Chromosome 2"/>
</dbReference>
<proteinExistence type="predicted"/>
<feature type="domain" description="TIL" evidence="2">
    <location>
        <begin position="28"/>
        <end position="82"/>
    </location>
</feature>
<evidence type="ECO:0000313" key="4">
    <source>
        <dbReference type="Proteomes" id="UP001153709"/>
    </source>
</evidence>
<accession>A0A9N9STM8</accession>
<feature type="chain" id="PRO_5040124606" description="TIL domain-containing protein" evidence="1">
    <location>
        <begin position="21"/>
        <end position="85"/>
    </location>
</feature>
<dbReference type="AlphaFoldDB" id="A0A9N9STM8"/>
<keyword evidence="1" id="KW-0732">Signal</keyword>
<dbReference type="SUPFAM" id="SSF57567">
    <property type="entry name" value="Serine protease inhibitors"/>
    <property type="match status" value="1"/>
</dbReference>
<dbReference type="Pfam" id="PF01826">
    <property type="entry name" value="TIL"/>
    <property type="match status" value="1"/>
</dbReference>
<reference evidence="3" key="1">
    <citation type="submission" date="2022-01" db="EMBL/GenBank/DDBJ databases">
        <authorList>
            <person name="King R."/>
        </authorList>
    </citation>
    <scope>NUCLEOTIDE SEQUENCE</scope>
</reference>
<keyword evidence="4" id="KW-1185">Reference proteome</keyword>
<evidence type="ECO:0000313" key="3">
    <source>
        <dbReference type="EMBL" id="CAG9830494.1"/>
    </source>
</evidence>
<dbReference type="InterPro" id="IPR002919">
    <property type="entry name" value="TIL_dom"/>
</dbReference>
<dbReference type="InterPro" id="IPR036084">
    <property type="entry name" value="Ser_inhib-like_sf"/>
</dbReference>
<dbReference type="Gene3D" id="2.10.25.10">
    <property type="entry name" value="Laminin"/>
    <property type="match status" value="1"/>
</dbReference>
<dbReference type="EMBL" id="OU898277">
    <property type="protein sequence ID" value="CAG9830494.1"/>
    <property type="molecule type" value="Genomic_DNA"/>
</dbReference>
<protein>
    <recommendedName>
        <fullName evidence="2">TIL domain-containing protein</fullName>
    </recommendedName>
</protein>
<organism evidence="3 4">
    <name type="scientific">Diabrotica balteata</name>
    <name type="common">Banded cucumber beetle</name>
    <dbReference type="NCBI Taxonomy" id="107213"/>
    <lineage>
        <taxon>Eukaryota</taxon>
        <taxon>Metazoa</taxon>
        <taxon>Ecdysozoa</taxon>
        <taxon>Arthropoda</taxon>
        <taxon>Hexapoda</taxon>
        <taxon>Insecta</taxon>
        <taxon>Pterygota</taxon>
        <taxon>Neoptera</taxon>
        <taxon>Endopterygota</taxon>
        <taxon>Coleoptera</taxon>
        <taxon>Polyphaga</taxon>
        <taxon>Cucujiformia</taxon>
        <taxon>Chrysomeloidea</taxon>
        <taxon>Chrysomelidae</taxon>
        <taxon>Galerucinae</taxon>
        <taxon>Diabroticina</taxon>
        <taxon>Diabroticites</taxon>
        <taxon>Diabrotica</taxon>
    </lineage>
</organism>